<comment type="caution">
    <text evidence="2">The sequence shown here is derived from an EMBL/GenBank/DDBJ whole genome shotgun (WGS) entry which is preliminary data.</text>
</comment>
<accession>A0A562ZE68</accession>
<protein>
    <submittedName>
        <fullName evidence="2">DUF2938 domain-containing protein</fullName>
    </submittedName>
</protein>
<keyword evidence="3" id="KW-1185">Reference proteome</keyword>
<organism evidence="2 3">
    <name type="scientific">Caenimonas sedimenti</name>
    <dbReference type="NCBI Taxonomy" id="2596921"/>
    <lineage>
        <taxon>Bacteria</taxon>
        <taxon>Pseudomonadati</taxon>
        <taxon>Pseudomonadota</taxon>
        <taxon>Betaproteobacteria</taxon>
        <taxon>Burkholderiales</taxon>
        <taxon>Comamonadaceae</taxon>
        <taxon>Caenimonas</taxon>
    </lineage>
</organism>
<dbReference type="EMBL" id="VOBQ01000030">
    <property type="protein sequence ID" value="TWO64926.1"/>
    <property type="molecule type" value="Genomic_DNA"/>
</dbReference>
<dbReference type="RefSeq" id="WP_145897218.1">
    <property type="nucleotide sequence ID" value="NZ_VOBQ01000030.1"/>
</dbReference>
<evidence type="ECO:0000256" key="1">
    <source>
        <dbReference type="SAM" id="Phobius"/>
    </source>
</evidence>
<proteinExistence type="predicted"/>
<evidence type="ECO:0000313" key="2">
    <source>
        <dbReference type="EMBL" id="TWO64926.1"/>
    </source>
</evidence>
<feature type="transmembrane region" description="Helical" evidence="1">
    <location>
        <begin position="75"/>
        <end position="95"/>
    </location>
</feature>
<sequence length="171" mass="18046">MNPFLSLTPIAEPIARVAAIGVLATAVMDVWLLLLQRLNVPTLNFAFIGRWVGHLARGRVAHAAIAQAAPVRGELALGWLTHYAVGIAFAGLLVAAQGLDWVRSPSLLPALCVGVATVAAPWFVMQPAMGTGIAASKTPTPWRNRARSLVNHSVFGLGLYLAAAGIAWVVR</sequence>
<keyword evidence="1" id="KW-1133">Transmembrane helix</keyword>
<feature type="transmembrane region" description="Helical" evidence="1">
    <location>
        <begin position="149"/>
        <end position="170"/>
    </location>
</feature>
<feature type="transmembrane region" description="Helical" evidence="1">
    <location>
        <begin position="107"/>
        <end position="128"/>
    </location>
</feature>
<dbReference type="OrthoDB" id="9812539at2"/>
<dbReference type="AlphaFoldDB" id="A0A562ZE68"/>
<keyword evidence="1" id="KW-0472">Membrane</keyword>
<reference evidence="2 3" key="1">
    <citation type="submission" date="2019-07" db="EMBL/GenBank/DDBJ databases">
        <title>Caenimonas sedimenti sp. nov., isolated from activated sludge.</title>
        <authorList>
            <person name="Xu J."/>
        </authorList>
    </citation>
    <scope>NUCLEOTIDE SEQUENCE [LARGE SCALE GENOMIC DNA]</scope>
    <source>
        <strain evidence="2 3">HX-9-20</strain>
    </source>
</reference>
<evidence type="ECO:0000313" key="3">
    <source>
        <dbReference type="Proteomes" id="UP000318199"/>
    </source>
</evidence>
<name>A0A562ZE68_9BURK</name>
<dbReference type="Pfam" id="PF11158">
    <property type="entry name" value="DUF2938"/>
    <property type="match status" value="1"/>
</dbReference>
<dbReference type="InterPro" id="IPR021329">
    <property type="entry name" value="DUF2938"/>
</dbReference>
<dbReference type="Proteomes" id="UP000318199">
    <property type="component" value="Unassembled WGS sequence"/>
</dbReference>
<gene>
    <name evidence="2" type="ORF">FN976_27895</name>
</gene>
<keyword evidence="1" id="KW-0812">Transmembrane</keyword>
<feature type="transmembrane region" description="Helical" evidence="1">
    <location>
        <begin position="14"/>
        <end position="35"/>
    </location>
</feature>